<evidence type="ECO:0000313" key="4">
    <source>
        <dbReference type="EMBL" id="MFC6038664.1"/>
    </source>
</evidence>
<name>A0ABW1L4K7_9BACL</name>
<protein>
    <recommendedName>
        <fullName evidence="3">Nucleotidase</fullName>
        <ecNumber evidence="3">3.1.3.-</ecNumber>
    </recommendedName>
</protein>
<dbReference type="Gene3D" id="3.40.50.1000">
    <property type="entry name" value="HAD superfamily/HAD-like"/>
    <property type="match status" value="1"/>
</dbReference>
<sequence>MKQLRDTTMKFGFDIDDTLISLREHAFHIYNKNLNQSVSIDVFHEIEKVEIHEAFGLTAEQGSNMWKSTLEEIYYTSCPTYPNAVETLVELNKQGHEIYYITARPSEHGERTKQWMIEQGFPIQDDRFFCGMKDQDKVQIIQELKLDYYFDDKPDVLNTLSDDSLKVYVMNQSYNQHLTIPRITNWSELKEIINN</sequence>
<comment type="similarity">
    <text evidence="1 3">Belongs to the 5'(3')-deoxyribonucleotidase family.</text>
</comment>
<dbReference type="InterPro" id="IPR010708">
    <property type="entry name" value="5'(3')-deoxyribonucleotidase"/>
</dbReference>
<organism evidence="4 5">
    <name type="scientific">Paenisporosarcina macmurdoensis</name>
    <dbReference type="NCBI Taxonomy" id="212659"/>
    <lineage>
        <taxon>Bacteria</taxon>
        <taxon>Bacillati</taxon>
        <taxon>Bacillota</taxon>
        <taxon>Bacilli</taxon>
        <taxon>Bacillales</taxon>
        <taxon>Caryophanaceae</taxon>
        <taxon>Paenisporosarcina</taxon>
    </lineage>
</organism>
<keyword evidence="5" id="KW-1185">Reference proteome</keyword>
<dbReference type="Pfam" id="PF06941">
    <property type="entry name" value="NT5C"/>
    <property type="match status" value="1"/>
</dbReference>
<comment type="caution">
    <text evidence="4">The sequence shown here is derived from an EMBL/GenBank/DDBJ whole genome shotgun (WGS) entry which is preliminary data.</text>
</comment>
<evidence type="ECO:0000256" key="3">
    <source>
        <dbReference type="PIRNR" id="PIRNR021362"/>
    </source>
</evidence>
<reference evidence="5" key="1">
    <citation type="journal article" date="2019" name="Int. J. Syst. Evol. Microbiol.">
        <title>The Global Catalogue of Microorganisms (GCM) 10K type strain sequencing project: providing services to taxonomists for standard genome sequencing and annotation.</title>
        <authorList>
            <consortium name="The Broad Institute Genomics Platform"/>
            <consortium name="The Broad Institute Genome Sequencing Center for Infectious Disease"/>
            <person name="Wu L."/>
            <person name="Ma J."/>
        </authorList>
    </citation>
    <scope>NUCLEOTIDE SEQUENCE [LARGE SCALE GENOMIC DNA]</scope>
    <source>
        <strain evidence="5">CCUG 54527</strain>
    </source>
</reference>
<evidence type="ECO:0000256" key="2">
    <source>
        <dbReference type="ARBA" id="ARBA00022801"/>
    </source>
</evidence>
<dbReference type="InterPro" id="IPR036412">
    <property type="entry name" value="HAD-like_sf"/>
</dbReference>
<dbReference type="Proteomes" id="UP001596170">
    <property type="component" value="Unassembled WGS sequence"/>
</dbReference>
<accession>A0ABW1L4K7</accession>
<evidence type="ECO:0000313" key="5">
    <source>
        <dbReference type="Proteomes" id="UP001596170"/>
    </source>
</evidence>
<dbReference type="InterPro" id="IPR052419">
    <property type="entry name" value="5_3-deoxyribonucleotidase-like"/>
</dbReference>
<keyword evidence="2 3" id="KW-0378">Hydrolase</keyword>
<proteinExistence type="inferred from homology"/>
<dbReference type="EMBL" id="JBHSRI010000003">
    <property type="protein sequence ID" value="MFC6038664.1"/>
    <property type="molecule type" value="Genomic_DNA"/>
</dbReference>
<dbReference type="PANTHER" id="PTHR35134:SF2">
    <property type="entry name" value="NUCLEOTIDASE YQFW-RELATED"/>
    <property type="match status" value="1"/>
</dbReference>
<evidence type="ECO:0000256" key="1">
    <source>
        <dbReference type="ARBA" id="ARBA00009589"/>
    </source>
</evidence>
<dbReference type="RefSeq" id="WP_377732710.1">
    <property type="nucleotide sequence ID" value="NZ_JBHSRI010000003.1"/>
</dbReference>
<dbReference type="PANTHER" id="PTHR35134">
    <property type="entry name" value="NUCLEOTIDASE YQFW-RELATED"/>
    <property type="match status" value="1"/>
</dbReference>
<dbReference type="InterPro" id="IPR023214">
    <property type="entry name" value="HAD_sf"/>
</dbReference>
<dbReference type="PIRSF" id="PIRSF021362">
    <property type="entry name" value="UCP021362_HAD"/>
    <property type="match status" value="1"/>
</dbReference>
<dbReference type="EC" id="3.1.3.-" evidence="3"/>
<dbReference type="InterPro" id="IPR009206">
    <property type="entry name" value="Nucleotidase_putative"/>
</dbReference>
<gene>
    <name evidence="4" type="ORF">ACFPYN_04255</name>
</gene>
<dbReference type="SUPFAM" id="SSF56784">
    <property type="entry name" value="HAD-like"/>
    <property type="match status" value="1"/>
</dbReference>